<dbReference type="Pfam" id="PF01826">
    <property type="entry name" value="TIL"/>
    <property type="match status" value="1"/>
</dbReference>
<feature type="domain" description="Chitin-binding type-2" evidence="9">
    <location>
        <begin position="1299"/>
        <end position="1357"/>
    </location>
</feature>
<reference evidence="10 11" key="1">
    <citation type="journal article" date="2014" name="Nat. Genet.">
        <title>Genome and transcriptome of the porcine whipworm Trichuris suis.</title>
        <authorList>
            <person name="Jex A.R."/>
            <person name="Nejsum P."/>
            <person name="Schwarz E.M."/>
            <person name="Hu L."/>
            <person name="Young N.D."/>
            <person name="Hall R.S."/>
            <person name="Korhonen P.K."/>
            <person name="Liao S."/>
            <person name="Thamsborg S."/>
            <person name="Xia J."/>
            <person name="Xu P."/>
            <person name="Wang S."/>
            <person name="Scheerlinck J.P."/>
            <person name="Hofmann A."/>
            <person name="Sternberg P.W."/>
            <person name="Wang J."/>
            <person name="Gasser R.B."/>
        </authorList>
    </citation>
    <scope>NUCLEOTIDE SEQUENCE [LARGE SCALE GENOMIC DNA]</scope>
    <source>
        <strain evidence="10">DCEP-RM93M</strain>
    </source>
</reference>
<organism evidence="10 11">
    <name type="scientific">Trichuris suis</name>
    <name type="common">pig whipworm</name>
    <dbReference type="NCBI Taxonomy" id="68888"/>
    <lineage>
        <taxon>Eukaryota</taxon>
        <taxon>Metazoa</taxon>
        <taxon>Ecdysozoa</taxon>
        <taxon>Nematoda</taxon>
        <taxon>Enoplea</taxon>
        <taxon>Dorylaimia</taxon>
        <taxon>Trichinellida</taxon>
        <taxon>Trichuridae</taxon>
        <taxon>Trichuris</taxon>
    </lineage>
</organism>
<dbReference type="GO" id="GO:0005576">
    <property type="term" value="C:extracellular region"/>
    <property type="evidence" value="ECO:0007669"/>
    <property type="project" value="InterPro"/>
</dbReference>
<evidence type="ECO:0000256" key="8">
    <source>
        <dbReference type="SAM" id="SignalP"/>
    </source>
</evidence>
<feature type="domain" description="Chitin-binding type-2" evidence="9">
    <location>
        <begin position="1173"/>
        <end position="1235"/>
    </location>
</feature>
<feature type="signal peptide" evidence="8">
    <location>
        <begin position="1"/>
        <end position="31"/>
    </location>
</feature>
<evidence type="ECO:0000313" key="11">
    <source>
        <dbReference type="Proteomes" id="UP000030764"/>
    </source>
</evidence>
<feature type="domain" description="Chitin-binding type-2" evidence="9">
    <location>
        <begin position="1502"/>
        <end position="1559"/>
    </location>
</feature>
<feature type="domain" description="Chitin-binding type-2" evidence="9">
    <location>
        <begin position="743"/>
        <end position="799"/>
    </location>
</feature>
<sequence>MTTDSHWTMGRGKLKVAFLLVLIALTALGQAGNSCIGKSNGDYANPLERCSSRYFSCVNGKTVDRNCPRGLYFHPHLGKCDWPHGIPGCGSGEEKAIFHCPAEDGNYPDPDDLCSAKFWRCTNGKPELYTCTHDQLFDDKLARCSAPSGKCAFCLHHLKGQYASTEGGGCSPEYIDCVDDYGKTSIKHCHDGLVFSEETKGCQPRSMVAECNPEFLHTEEEHDHQHIAERMDGHKGYRSPTLVAQPSHRIADDTIQTCTSPRAKGRCVGEYEGCNRGKSERRFCASGLVRFKYSLCFMNSNCLRQVYVDDYGGCVEPSHSPECPKMERRASSRFRCADMPGVKLARGKCKPEYVQCMGEIAVRQWCAPDEIFDPQTESCVHVSLTDDCAPTESRAPSIHDSFSHLDSVCSKEDRQIKRRRALEHCSKHYVQCDEQLGDKVRSCSRGIYDESYDRCLPRELSTNCHRADAIPFYPLNRRRKRIGRSLRHDRRRDMFNPPLFKGDAPPQMEISDDEGNDGFRRDLNAPRRETHFGLNRFDKTQIEVGGETMPLPIGQGAQQGAPSAGQAAVIANFEGLNFDEGPRTAATAVPIIEQNLMPQSGEGIVVPRLDLVQQPPVQIAVPQANVVHEPPPPVQEDLPEPPVRVNVPPNVIAAVAAEHQWRQSELPADTQYRQPLPAPQQYDQLPPPVENRQVQVTPAIESQRIPVRQTAVASDGHVLGPVKPGMLPVWLCLSSFYANYVLDSFCANQKDGVYSYGQCRRDYAVCRAKREIRLTCAIDEVFDPYMFHCTRNYGYACGTTTKRMTTTTMPRTTSSYDASSSVCRNKANGYYSIAYCSRFYYGCYNEDYQLYQCQFGEVFSEIQRTCVVPGLSCTGMSYSMETYPGTSLPRYCTGSFEIWSDCAGPCGEATCGHRYPPKHCEHHCKPGCVCRPGYVRLSEQSRICVPEDACLQYTLTNRELDQTYCQFRPDGLYPHPGKVCDKRYLRCRAGAVDAQLCNYGEVFDAVKSQCVNERACSAPRPSAGGLDSYFCRGKPSGAYNLPGKTCFTIYYLCSESGTVSFGKCSNGYVFDLHLGCVPPTSCDDGPVDPKDLYCAGKRDGSYTFGHYKCFPIYYKCRRGRADFAICRSQDDDLVFDGHYCVPRHSCLGPKHHARPPMPVYYESPYNQSNTYDPTFCVNQPDGAYPIVECTSPYLVCINSVTTIHYCFPGEIFARVNLPAGVVYQCATPKYTLCIPSKKALLYREAFCSVVVYRFFSEYSYPHHHPPDKDGKLTSAGILFLKILSNLLDKKTTVAATVNNNLCAAAGANSQLYPLSNNPCDKHYINCTKGYFYLRTCPDKTVFNSTSLKCEGNFACLKHPPPDYRKLCYHRSNGFYTFSLCSHYYLYCQDGIGWVQSCLNPHYAFNGQTMQCAPRQSVSGCVPTKIQWYEMNYRQGDLSALDMRCQKLGDRGYEISPCQSDFIVCNMGYGDVRSCGSDMVFYGEQQRCAKTTEVPACNSKGGDSLCLGKQDKAYPFAPCSQRFYVCWRGFSYVERCGPREVFSSQRQSCVDINSVRSCLATNDSYTRSDPSPKCSSPGIKSMGQCHSSFHMCTTYGKLIVVHCGRGDEFDEKLRICVPAAICGREEMHHHHHHDRHDDDDDDHRHHDRHDHDHRHHDRHDHDHHQTSSTTAQGDYSSMVADSADLVGFCSSRKDGLYSIAKDCRRFVQCSDHIVHVRTCPDGWVFNKDPHDPHCDLPRNVPSCQRADVQEEVTSPPVTSSDSVNSYCTDKGDGFYRHMTDCTKFIQCFRRRSFVLSCATGLVFNPLIHVCDFPRRVPDCNIAMDDAANDSPMDSVCRDAEHGAFVRDTYTCTAYYRCVYGKAYRFNCPATLVFNTRINVCDYPTRVPECSP</sequence>
<evidence type="ECO:0000256" key="1">
    <source>
        <dbReference type="ARBA" id="ARBA00022669"/>
    </source>
</evidence>
<dbReference type="EMBL" id="KL363237">
    <property type="protein sequence ID" value="KFD51584.1"/>
    <property type="molecule type" value="Genomic_DNA"/>
</dbReference>
<dbReference type="PANTHER" id="PTHR23301:SF0">
    <property type="entry name" value="CHITIN-BINDING TYPE-2 DOMAIN-CONTAINING PROTEIN-RELATED"/>
    <property type="match status" value="1"/>
</dbReference>
<keyword evidence="4" id="KW-0646">Protease inhibitor</keyword>
<dbReference type="InterPro" id="IPR036508">
    <property type="entry name" value="Chitin-bd_dom_sf"/>
</dbReference>
<feature type="domain" description="Chitin-binding type-2" evidence="9">
    <location>
        <begin position="154"/>
        <end position="213"/>
    </location>
</feature>
<feature type="domain" description="Chitin-binding type-2" evidence="9">
    <location>
        <begin position="333"/>
        <end position="390"/>
    </location>
</feature>
<dbReference type="SMART" id="SM00494">
    <property type="entry name" value="ChtBD2"/>
    <property type="match status" value="19"/>
</dbReference>
<dbReference type="Pfam" id="PF01607">
    <property type="entry name" value="CBM_14"/>
    <property type="match status" value="10"/>
</dbReference>
<proteinExistence type="predicted"/>
<evidence type="ECO:0000256" key="3">
    <source>
        <dbReference type="ARBA" id="ARBA00022737"/>
    </source>
</evidence>
<dbReference type="Gene3D" id="2.10.25.10">
    <property type="entry name" value="Laminin"/>
    <property type="match status" value="1"/>
</dbReference>
<feature type="domain" description="Chitin-binding type-2" evidence="9">
    <location>
        <begin position="1763"/>
        <end position="1820"/>
    </location>
</feature>
<name>A0A085M2Y8_9BILA</name>
<keyword evidence="11" id="KW-1185">Reference proteome</keyword>
<dbReference type="PROSITE" id="PS50940">
    <property type="entry name" value="CHIT_BIND_II"/>
    <property type="match status" value="16"/>
</dbReference>
<feature type="domain" description="Chitin-binding type-2" evidence="9">
    <location>
        <begin position="32"/>
        <end position="91"/>
    </location>
</feature>
<dbReference type="SUPFAM" id="SSF57625">
    <property type="entry name" value="Invertebrate chitin-binding proteins"/>
    <property type="match status" value="12"/>
</dbReference>
<evidence type="ECO:0000313" key="10">
    <source>
        <dbReference type="EMBL" id="KFD51584.1"/>
    </source>
</evidence>
<feature type="domain" description="Chitin-binding type-2" evidence="9">
    <location>
        <begin position="1441"/>
        <end position="1498"/>
    </location>
</feature>
<gene>
    <name evidence="10" type="ORF">M513_07463</name>
</gene>
<evidence type="ECO:0000256" key="2">
    <source>
        <dbReference type="ARBA" id="ARBA00022729"/>
    </source>
</evidence>
<feature type="domain" description="Chitin-binding type-2" evidence="9">
    <location>
        <begin position="1028"/>
        <end position="1084"/>
    </location>
</feature>
<feature type="domain" description="Chitin-binding type-2" evidence="9">
    <location>
        <begin position="820"/>
        <end position="875"/>
    </location>
</feature>
<keyword evidence="4" id="KW-0722">Serine protease inhibitor</keyword>
<feature type="region of interest" description="Disordered" evidence="7">
    <location>
        <begin position="492"/>
        <end position="517"/>
    </location>
</feature>
<keyword evidence="6" id="KW-0325">Glycoprotein</keyword>
<dbReference type="Proteomes" id="UP000030764">
    <property type="component" value="Unassembled WGS sequence"/>
</dbReference>
<feature type="domain" description="Chitin-binding type-2" evidence="9">
    <location>
        <begin position="97"/>
        <end position="153"/>
    </location>
</feature>
<feature type="domain" description="Chitin-binding type-2" evidence="9">
    <location>
        <begin position="406"/>
        <end position="466"/>
    </location>
</feature>
<feature type="domain" description="Chitin-binding type-2" evidence="9">
    <location>
        <begin position="1685"/>
        <end position="1744"/>
    </location>
</feature>
<evidence type="ECO:0000256" key="7">
    <source>
        <dbReference type="SAM" id="MobiDB-lite"/>
    </source>
</evidence>
<dbReference type="PANTHER" id="PTHR23301">
    <property type="entry name" value="CHITIN BINDING PERITROPHIN-A"/>
    <property type="match status" value="1"/>
</dbReference>
<feature type="region of interest" description="Disordered" evidence="7">
    <location>
        <begin position="1630"/>
        <end position="1673"/>
    </location>
</feature>
<keyword evidence="1" id="KW-0147">Chitin-binding</keyword>
<dbReference type="InterPro" id="IPR002557">
    <property type="entry name" value="Chitin-bd_dom"/>
</dbReference>
<dbReference type="SUPFAM" id="SSF57567">
    <property type="entry name" value="Serine protease inhibitors"/>
    <property type="match status" value="1"/>
</dbReference>
<keyword evidence="3" id="KW-0677">Repeat</keyword>
<evidence type="ECO:0000256" key="4">
    <source>
        <dbReference type="ARBA" id="ARBA00022900"/>
    </source>
</evidence>
<feature type="domain" description="Chitin-binding type-2" evidence="9">
    <location>
        <begin position="962"/>
        <end position="1018"/>
    </location>
</feature>
<dbReference type="CDD" id="cd19941">
    <property type="entry name" value="TIL"/>
    <property type="match status" value="1"/>
</dbReference>
<protein>
    <recommendedName>
        <fullName evidence="9">Chitin-binding type-2 domain-containing protein</fullName>
    </recommendedName>
</protein>
<dbReference type="InterPro" id="IPR002919">
    <property type="entry name" value="TIL_dom"/>
</dbReference>
<feature type="domain" description="Chitin-binding type-2" evidence="9">
    <location>
        <begin position="1832"/>
        <end position="1890"/>
    </location>
</feature>
<evidence type="ECO:0000256" key="6">
    <source>
        <dbReference type="ARBA" id="ARBA00023180"/>
    </source>
</evidence>
<feature type="compositionally biased region" description="Basic residues" evidence="7">
    <location>
        <begin position="1644"/>
        <end position="1657"/>
    </location>
</feature>
<dbReference type="GO" id="GO:0008061">
    <property type="term" value="F:chitin binding"/>
    <property type="evidence" value="ECO:0007669"/>
    <property type="project" value="UniProtKB-KW"/>
</dbReference>
<dbReference type="InterPro" id="IPR036084">
    <property type="entry name" value="Ser_inhib-like_sf"/>
</dbReference>
<accession>A0A085M2Y8</accession>
<evidence type="ECO:0000259" key="9">
    <source>
        <dbReference type="PROSITE" id="PS50940"/>
    </source>
</evidence>
<dbReference type="GO" id="GO:0004867">
    <property type="term" value="F:serine-type endopeptidase inhibitor activity"/>
    <property type="evidence" value="ECO:0007669"/>
    <property type="project" value="UniProtKB-KW"/>
</dbReference>
<evidence type="ECO:0000256" key="5">
    <source>
        <dbReference type="ARBA" id="ARBA00023157"/>
    </source>
</evidence>
<keyword evidence="2 8" id="KW-0732">Signal</keyword>
<keyword evidence="5" id="KW-1015">Disulfide bond</keyword>
<dbReference type="Gene3D" id="2.170.140.10">
    <property type="entry name" value="Chitin binding domain"/>
    <property type="match status" value="5"/>
</dbReference>
<dbReference type="InterPro" id="IPR051940">
    <property type="entry name" value="Chitin_bind-dev_reg"/>
</dbReference>
<feature type="chain" id="PRO_5001795026" description="Chitin-binding type-2 domain-containing protein" evidence="8">
    <location>
        <begin position="32"/>
        <end position="1890"/>
    </location>
</feature>